<keyword evidence="9" id="KW-1185">Reference proteome</keyword>
<feature type="domain" description="PhoU" evidence="7">
    <location>
        <begin position="344"/>
        <end position="429"/>
    </location>
</feature>
<dbReference type="InterPro" id="IPR003841">
    <property type="entry name" value="Na/Pi_transpt"/>
</dbReference>
<evidence type="ECO:0000256" key="5">
    <source>
        <dbReference type="ARBA" id="ARBA00023136"/>
    </source>
</evidence>
<dbReference type="Pfam" id="PF02690">
    <property type="entry name" value="Na_Pi_cotrans"/>
    <property type="match status" value="1"/>
</dbReference>
<accession>A0A0A7FWC4</accession>
<dbReference type="InterPro" id="IPR038078">
    <property type="entry name" value="PhoU-like_sf"/>
</dbReference>
<evidence type="ECO:0000256" key="4">
    <source>
        <dbReference type="ARBA" id="ARBA00022989"/>
    </source>
</evidence>
<evidence type="ECO:0000313" key="8">
    <source>
        <dbReference type="EMBL" id="AIY83934.1"/>
    </source>
</evidence>
<keyword evidence="5 6" id="KW-0472">Membrane</keyword>
<dbReference type="PANTHER" id="PTHR10010">
    <property type="entry name" value="SOLUTE CARRIER FAMILY 34 SODIUM PHOSPHATE , MEMBER 2-RELATED"/>
    <property type="match status" value="1"/>
</dbReference>
<dbReference type="AlphaFoldDB" id="A0A0A7FWC4"/>
<feature type="transmembrane region" description="Helical" evidence="6">
    <location>
        <begin position="83"/>
        <end position="104"/>
    </location>
</feature>
<evidence type="ECO:0000313" key="9">
    <source>
        <dbReference type="Proteomes" id="UP000030635"/>
    </source>
</evidence>
<dbReference type="PANTHER" id="PTHR10010:SF46">
    <property type="entry name" value="SODIUM-DEPENDENT PHOSPHATE TRANSPORT PROTEIN 2B"/>
    <property type="match status" value="1"/>
</dbReference>
<feature type="transmembrane region" description="Helical" evidence="6">
    <location>
        <begin position="49"/>
        <end position="76"/>
    </location>
</feature>
<evidence type="ECO:0000256" key="6">
    <source>
        <dbReference type="SAM" id="Phobius"/>
    </source>
</evidence>
<dbReference type="KEGG" id="cbv:U729_1383"/>
<evidence type="ECO:0000256" key="3">
    <source>
        <dbReference type="ARBA" id="ARBA00022692"/>
    </source>
</evidence>
<dbReference type="Pfam" id="PF01895">
    <property type="entry name" value="PhoU"/>
    <property type="match status" value="2"/>
</dbReference>
<feature type="transmembrane region" description="Helical" evidence="6">
    <location>
        <begin position="110"/>
        <end position="128"/>
    </location>
</feature>
<dbReference type="SUPFAM" id="SSF109755">
    <property type="entry name" value="PhoU-like"/>
    <property type="match status" value="1"/>
</dbReference>
<feature type="transmembrane region" description="Helical" evidence="6">
    <location>
        <begin position="135"/>
        <end position="155"/>
    </location>
</feature>
<gene>
    <name evidence="8" type="ORF">U729_1383</name>
</gene>
<dbReference type="eggNOG" id="COG1283">
    <property type="taxonomic scope" value="Bacteria"/>
</dbReference>
<dbReference type="EMBL" id="CP006905">
    <property type="protein sequence ID" value="AIY83934.1"/>
    <property type="molecule type" value="Genomic_DNA"/>
</dbReference>
<keyword evidence="3 6" id="KW-0812">Transmembrane</keyword>
<evidence type="ECO:0000256" key="1">
    <source>
        <dbReference type="ARBA" id="ARBA00004651"/>
    </source>
</evidence>
<proteinExistence type="predicted"/>
<dbReference type="GO" id="GO:0005436">
    <property type="term" value="F:sodium:phosphate symporter activity"/>
    <property type="evidence" value="ECO:0007669"/>
    <property type="project" value="InterPro"/>
</dbReference>
<evidence type="ECO:0000259" key="7">
    <source>
        <dbReference type="Pfam" id="PF01895"/>
    </source>
</evidence>
<dbReference type="HOGENOM" id="CLU_025623_0_1_9"/>
<dbReference type="GO" id="GO:0044341">
    <property type="term" value="P:sodium-dependent phosphate transport"/>
    <property type="evidence" value="ECO:0007669"/>
    <property type="project" value="InterPro"/>
</dbReference>
<dbReference type="Gene3D" id="1.20.58.220">
    <property type="entry name" value="Phosphate transport system protein phou homolog 2, domain 2"/>
    <property type="match status" value="1"/>
</dbReference>
<feature type="transmembrane region" description="Helical" evidence="6">
    <location>
        <begin position="175"/>
        <end position="202"/>
    </location>
</feature>
<name>A0A0A7FWC4_9CLOT</name>
<dbReference type="NCBIfam" id="NF037997">
    <property type="entry name" value="Na_Pi_symport"/>
    <property type="match status" value="1"/>
</dbReference>
<dbReference type="GO" id="GO:0005886">
    <property type="term" value="C:plasma membrane"/>
    <property type="evidence" value="ECO:0007669"/>
    <property type="project" value="UniProtKB-SubCell"/>
</dbReference>
<protein>
    <submittedName>
        <fullName evidence="8">Na+/Pi-cotransporter family protein</fullName>
    </submittedName>
</protein>
<keyword evidence="2" id="KW-1003">Cell membrane</keyword>
<feature type="transmembrane region" description="Helical" evidence="6">
    <location>
        <begin position="5"/>
        <end position="22"/>
    </location>
</feature>
<dbReference type="STRING" id="1561.NPD11_1611"/>
<dbReference type="InterPro" id="IPR026022">
    <property type="entry name" value="PhoU_dom"/>
</dbReference>
<feature type="transmembrane region" description="Helical" evidence="6">
    <location>
        <begin position="243"/>
        <end position="264"/>
    </location>
</feature>
<organism evidence="8 9">
    <name type="scientific">Clostridium baratii str. Sullivan</name>
    <dbReference type="NCBI Taxonomy" id="1415775"/>
    <lineage>
        <taxon>Bacteria</taxon>
        <taxon>Bacillati</taxon>
        <taxon>Bacillota</taxon>
        <taxon>Clostridia</taxon>
        <taxon>Eubacteriales</taxon>
        <taxon>Clostridiaceae</taxon>
        <taxon>Clostridium</taxon>
    </lineage>
</organism>
<sequence>MNSIIMTIISLMGGLGLFLYGMKLMGDGLENAAGEGLKKVLEKVTSNPIIAVIVGAIVTAVIQSSSATTVMVVGFVNAGLMNLAQAVGVIMGANIGTTITAQLVAFKFDGIAPICVFVGTVIVMLAKVKKRREIGNIILGFGILFTGMSMMSGAMKPLAATPMFNELVVAISRNIPIGIIAGAAITAILQSSSATTAILIVLATTGAIDIQGALPILFGCNIGTCITAMLSTVGTNKTAHKAALLHLIFNVGGTILFLPLIHILGQLVTAMSPGDVERQIANSHTVFNIANTAVMLPLRKYLILIVNKIIPGEDEIEKVGPKYIDDRLLETPVIAAGQVIKETIRMANKAKQNLELSMKAFDESNEELVKDVYSNEQIINVLEESITNYLVKLSKCDLSDREKGIVASTFHIVNDIERIGDHAENIADLAVQRANRELKYSNDAIEDLHQIYNYTLTALQVAIDSYENRDVAKANSINSVEERINTSQKEYREKHIKRLYDGKCNAYAGAIFLDMVSNFERIGDHSKNIAQSVIENNAI</sequence>
<dbReference type="InterPro" id="IPR004633">
    <property type="entry name" value="NaPi_cotrn-rel/YqeW-like"/>
</dbReference>
<dbReference type="Proteomes" id="UP000030635">
    <property type="component" value="Chromosome"/>
</dbReference>
<comment type="subcellular location">
    <subcellularLocation>
        <location evidence="1">Cell membrane</location>
        <topology evidence="1">Multi-pass membrane protein</topology>
    </subcellularLocation>
</comment>
<dbReference type="NCBIfam" id="TIGR00704">
    <property type="entry name" value="NaPi_cotrn_rel"/>
    <property type="match status" value="1"/>
</dbReference>
<evidence type="ECO:0000256" key="2">
    <source>
        <dbReference type="ARBA" id="ARBA00022475"/>
    </source>
</evidence>
<keyword evidence="4 6" id="KW-1133">Transmembrane helix</keyword>
<feature type="transmembrane region" description="Helical" evidence="6">
    <location>
        <begin position="214"/>
        <end position="231"/>
    </location>
</feature>
<feature type="domain" description="PhoU" evidence="7">
    <location>
        <begin position="450"/>
        <end position="533"/>
    </location>
</feature>
<reference evidence="8 9" key="1">
    <citation type="journal article" date="2015" name="Infect. Genet. Evol.">
        <title>Genomic sequences of six botulinum neurotoxin-producing strains representing three clostridial species illustrate the mobility and diversity of botulinum neurotoxin genes.</title>
        <authorList>
            <person name="Smith T.J."/>
            <person name="Hill K.K."/>
            <person name="Xie G."/>
            <person name="Foley B.T."/>
            <person name="Williamson C.H."/>
            <person name="Foster J.T."/>
            <person name="Johnson S.L."/>
            <person name="Chertkov O."/>
            <person name="Teshima H."/>
            <person name="Gibbons H.S."/>
            <person name="Johnsky L.A."/>
            <person name="Karavis M.A."/>
            <person name="Smith L.A."/>
        </authorList>
    </citation>
    <scope>NUCLEOTIDE SEQUENCE [LARGE SCALE GENOMIC DNA]</scope>
    <source>
        <strain evidence="8">Sullivan</strain>
    </source>
</reference>